<reference evidence="2" key="1">
    <citation type="submission" date="2023-10" db="EMBL/GenBank/DDBJ databases">
        <title>Genome assembly of Pristionchus species.</title>
        <authorList>
            <person name="Yoshida K."/>
            <person name="Sommer R.J."/>
        </authorList>
    </citation>
    <scope>NUCLEOTIDE SEQUENCE</scope>
    <source>
        <strain evidence="2">RS0144</strain>
    </source>
</reference>
<feature type="non-terminal residue" evidence="2">
    <location>
        <position position="234"/>
    </location>
</feature>
<evidence type="ECO:0000259" key="1">
    <source>
        <dbReference type="PROSITE" id="PS50097"/>
    </source>
</evidence>
<dbReference type="InterPro" id="IPR011333">
    <property type="entry name" value="SKP1/BTB/POZ_sf"/>
</dbReference>
<dbReference type="Proteomes" id="UP001432027">
    <property type="component" value="Unassembled WGS sequence"/>
</dbReference>
<evidence type="ECO:0000313" key="3">
    <source>
        <dbReference type="Proteomes" id="UP001432027"/>
    </source>
</evidence>
<proteinExistence type="predicted"/>
<dbReference type="PANTHER" id="PTHR22744">
    <property type="entry name" value="HELIX LOOP HELIX PROTEIN 21-RELATED"/>
    <property type="match status" value="1"/>
</dbReference>
<dbReference type="EMBL" id="BTSX01000005">
    <property type="protein sequence ID" value="GMT01369.1"/>
    <property type="molecule type" value="Genomic_DNA"/>
</dbReference>
<dbReference type="InterPro" id="IPR000210">
    <property type="entry name" value="BTB/POZ_dom"/>
</dbReference>
<dbReference type="AlphaFoldDB" id="A0AAV5U3D0"/>
<comment type="caution">
    <text evidence="2">The sequence shown here is derived from an EMBL/GenBank/DDBJ whole genome shotgun (WGS) entry which is preliminary data.</text>
</comment>
<dbReference type="Gene3D" id="3.30.710.10">
    <property type="entry name" value="Potassium Channel Kv1.1, Chain A"/>
    <property type="match status" value="1"/>
</dbReference>
<dbReference type="Pfam" id="PF00651">
    <property type="entry name" value="BTB"/>
    <property type="match status" value="1"/>
</dbReference>
<protein>
    <recommendedName>
        <fullName evidence="1">BTB domain-containing protein</fullName>
    </recommendedName>
</protein>
<dbReference type="PROSITE" id="PS50097">
    <property type="entry name" value="BTB"/>
    <property type="match status" value="1"/>
</dbReference>
<dbReference type="SUPFAM" id="SSF54695">
    <property type="entry name" value="POZ domain"/>
    <property type="match status" value="1"/>
</dbReference>
<accession>A0AAV5U3D0</accession>
<dbReference type="PANTHER" id="PTHR22744:SF17">
    <property type="entry name" value="BTB DOMAIN-CONTAINING PROTEIN"/>
    <property type="match status" value="1"/>
</dbReference>
<evidence type="ECO:0000313" key="2">
    <source>
        <dbReference type="EMBL" id="GMT01369.1"/>
    </source>
</evidence>
<dbReference type="CDD" id="cd18186">
    <property type="entry name" value="BTB_POZ_ZBTB_KLHL-like"/>
    <property type="match status" value="1"/>
</dbReference>
<sequence length="234" mass="26596">RFRNKRPQIDFFVPSKIADVILSVEGKKLHVSKQILANVSSYFESLFYGDFKESQKKLIVLGDVSLEDFLTILKLIYDTGVADDDNIESLLMMADRFDIQRVMISAEEWLTDCSHLPLHLKLLLSNQYNLYTLQSECLGLMRKMNNWSVSIVTKSESYKHYSSELKKELDLIESESLDASSSKKTSRIDGANLQSIDDVEFADSEGSGVIRMRVDNVKNLSIVGVRSEVKRING</sequence>
<feature type="domain" description="BTB" evidence="1">
    <location>
        <begin position="18"/>
        <end position="85"/>
    </location>
</feature>
<gene>
    <name evidence="2" type="ORF">PENTCL1PPCAC_23543</name>
</gene>
<name>A0AAV5U3D0_9BILA</name>
<keyword evidence="3" id="KW-1185">Reference proteome</keyword>
<feature type="non-terminal residue" evidence="2">
    <location>
        <position position="1"/>
    </location>
</feature>
<dbReference type="SMART" id="SM00225">
    <property type="entry name" value="BTB"/>
    <property type="match status" value="1"/>
</dbReference>
<organism evidence="2 3">
    <name type="scientific">Pristionchus entomophagus</name>
    <dbReference type="NCBI Taxonomy" id="358040"/>
    <lineage>
        <taxon>Eukaryota</taxon>
        <taxon>Metazoa</taxon>
        <taxon>Ecdysozoa</taxon>
        <taxon>Nematoda</taxon>
        <taxon>Chromadorea</taxon>
        <taxon>Rhabditida</taxon>
        <taxon>Rhabditina</taxon>
        <taxon>Diplogasteromorpha</taxon>
        <taxon>Diplogasteroidea</taxon>
        <taxon>Neodiplogasteridae</taxon>
        <taxon>Pristionchus</taxon>
    </lineage>
</organism>